<reference evidence="2" key="1">
    <citation type="submission" date="2023-01" db="EMBL/GenBank/DDBJ databases">
        <title>Whole genome sequence of Paucibacter sp. S2-9 isolated from pond sediment.</title>
        <authorList>
            <person name="Jung J.Y."/>
        </authorList>
    </citation>
    <scope>NUCLEOTIDE SEQUENCE</scope>
    <source>
        <strain evidence="2">S2-9</strain>
    </source>
</reference>
<dbReference type="Proteomes" id="UP001177769">
    <property type="component" value="Chromosome"/>
</dbReference>
<protein>
    <submittedName>
        <fullName evidence="2">Diheme cytochrome c</fullName>
    </submittedName>
</protein>
<keyword evidence="1" id="KW-0732">Signal</keyword>
<dbReference type="KEGG" id="pais:PFX98_07430"/>
<sequence>MMNMKSFALLLAAALLPAAAARADGERLRPATANPSYQQECGGCHLAYPPALLPAASWQRITADLGKHYGSDASLDPATTQTLTRWLLLNAGSGKRAREAPQQDRITRAAWFQRKHDELPAGVWQRPAIKSPANCAACHTGAEQGDFSEHRVRVPR</sequence>
<feature type="chain" id="PRO_5041734041" evidence="1">
    <location>
        <begin position="24"/>
        <end position="156"/>
    </location>
</feature>
<dbReference type="EMBL" id="CP116346">
    <property type="protein sequence ID" value="WIT13436.1"/>
    <property type="molecule type" value="Genomic_DNA"/>
</dbReference>
<organism evidence="2 3">
    <name type="scientific">Paucibacter sediminis</name>
    <dbReference type="NCBI Taxonomy" id="3019553"/>
    <lineage>
        <taxon>Bacteria</taxon>
        <taxon>Pseudomonadati</taxon>
        <taxon>Pseudomonadota</taxon>
        <taxon>Betaproteobacteria</taxon>
        <taxon>Burkholderiales</taxon>
        <taxon>Sphaerotilaceae</taxon>
        <taxon>Roseateles</taxon>
    </lineage>
</organism>
<evidence type="ECO:0000313" key="2">
    <source>
        <dbReference type="EMBL" id="WIT13436.1"/>
    </source>
</evidence>
<dbReference type="Pfam" id="PF09626">
    <property type="entry name" value="DHC"/>
    <property type="match status" value="1"/>
</dbReference>
<dbReference type="AlphaFoldDB" id="A0AA95NNV7"/>
<name>A0AA95NNV7_9BURK</name>
<proteinExistence type="predicted"/>
<feature type="signal peptide" evidence="1">
    <location>
        <begin position="1"/>
        <end position="23"/>
    </location>
</feature>
<dbReference type="RefSeq" id="WP_285234548.1">
    <property type="nucleotide sequence ID" value="NZ_CP116346.1"/>
</dbReference>
<dbReference type="InterPro" id="IPR036280">
    <property type="entry name" value="Multihaem_cyt_sf"/>
</dbReference>
<evidence type="ECO:0000313" key="3">
    <source>
        <dbReference type="Proteomes" id="UP001177769"/>
    </source>
</evidence>
<dbReference type="SUPFAM" id="SSF48695">
    <property type="entry name" value="Multiheme cytochromes"/>
    <property type="match status" value="1"/>
</dbReference>
<evidence type="ECO:0000256" key="1">
    <source>
        <dbReference type="SAM" id="SignalP"/>
    </source>
</evidence>
<accession>A0AA95NNV7</accession>
<dbReference type="InterPro" id="IPR018588">
    <property type="entry name" value="Dihaem_cytochrome-c"/>
</dbReference>
<keyword evidence="3" id="KW-1185">Reference proteome</keyword>
<gene>
    <name evidence="2" type="ORF">PFX98_07430</name>
</gene>